<accession>A0A1E1LU21</accession>
<reference evidence="2" key="1">
    <citation type="submission" date="2016-03" db="EMBL/GenBank/DDBJ databases">
        <authorList>
            <person name="Guldener U."/>
        </authorList>
    </citation>
    <scope>NUCLEOTIDE SEQUENCE [LARGE SCALE GENOMIC DNA]</scope>
    <source>
        <strain evidence="2">04CH-RAC-A.6.1</strain>
    </source>
</reference>
<name>A0A1E1LU21_9HELO</name>
<evidence type="ECO:0000313" key="2">
    <source>
        <dbReference type="Proteomes" id="UP000178912"/>
    </source>
</evidence>
<dbReference type="AlphaFoldDB" id="A0A1E1LU21"/>
<evidence type="ECO:0000313" key="1">
    <source>
        <dbReference type="EMBL" id="CZT13946.1"/>
    </source>
</evidence>
<dbReference type="EMBL" id="FJUX01000253">
    <property type="protein sequence ID" value="CZT13946.1"/>
    <property type="molecule type" value="Genomic_DNA"/>
</dbReference>
<keyword evidence="2" id="KW-1185">Reference proteome</keyword>
<protein>
    <submittedName>
        <fullName evidence="1">Uncharacterized protein</fullName>
    </submittedName>
</protein>
<proteinExistence type="predicted"/>
<organism evidence="1 2">
    <name type="scientific">Rhynchosporium agropyri</name>
    <dbReference type="NCBI Taxonomy" id="914238"/>
    <lineage>
        <taxon>Eukaryota</taxon>
        <taxon>Fungi</taxon>
        <taxon>Dikarya</taxon>
        <taxon>Ascomycota</taxon>
        <taxon>Pezizomycotina</taxon>
        <taxon>Leotiomycetes</taxon>
        <taxon>Helotiales</taxon>
        <taxon>Ploettnerulaceae</taxon>
        <taxon>Rhynchosporium</taxon>
    </lineage>
</organism>
<gene>
    <name evidence="1" type="ORF">RAG0_17558</name>
</gene>
<sequence>MSREAWEIIEPYYFYTRGFFLELILVDKSLTA</sequence>
<dbReference type="Proteomes" id="UP000178912">
    <property type="component" value="Unassembled WGS sequence"/>
</dbReference>